<feature type="transmembrane region" description="Helical" evidence="1">
    <location>
        <begin position="81"/>
        <end position="110"/>
    </location>
</feature>
<dbReference type="OrthoDB" id="10043681at2759"/>
<evidence type="ECO:0000313" key="3">
    <source>
        <dbReference type="Proteomes" id="UP000663834"/>
    </source>
</evidence>
<keyword evidence="1" id="KW-0472">Membrane</keyword>
<dbReference type="AlphaFoldDB" id="A0A814YBV6"/>
<proteinExistence type="predicted"/>
<evidence type="ECO:0000256" key="1">
    <source>
        <dbReference type="SAM" id="Phobius"/>
    </source>
</evidence>
<feature type="transmembrane region" description="Helical" evidence="1">
    <location>
        <begin position="40"/>
        <end position="61"/>
    </location>
</feature>
<keyword evidence="1" id="KW-1133">Transmembrane helix</keyword>
<protein>
    <submittedName>
        <fullName evidence="2">Uncharacterized protein</fullName>
    </submittedName>
</protein>
<keyword evidence="1" id="KW-0812">Transmembrane</keyword>
<dbReference type="EMBL" id="CAJNOW010000074">
    <property type="protein sequence ID" value="CAF1227125.1"/>
    <property type="molecule type" value="Genomic_DNA"/>
</dbReference>
<comment type="caution">
    <text evidence="2">The sequence shown here is derived from an EMBL/GenBank/DDBJ whole genome shotgun (WGS) entry which is preliminary data.</text>
</comment>
<name>A0A814YBV6_9BILA</name>
<accession>A0A814YBV6</accession>
<dbReference type="Proteomes" id="UP000663834">
    <property type="component" value="Unassembled WGS sequence"/>
</dbReference>
<sequence>MDVHGVVTYKDLYARKIANHHQRLGPKLSSHFISNKHKTILNIIATTTTITTTIIPTPHFVKLVSLEDNESNIKLNKFADIIPFIYLHWLLVLIAILIAVVLLIIFICYCRRFITIYRTRREPLSNFYQYRTTKRRIQPHSIHQPKALQFQYLTTPPCPSKSLECLNYQFHQQDLNNSDSPQVVRLGAYRNESLSTFTSSTSYLPSTLSSRLSTRSFDPSLKMEPSYESQRVSMTIDDEPNENPLIIEIN</sequence>
<reference evidence="2" key="1">
    <citation type="submission" date="2021-02" db="EMBL/GenBank/DDBJ databases">
        <authorList>
            <person name="Nowell W R."/>
        </authorList>
    </citation>
    <scope>NUCLEOTIDE SEQUENCE</scope>
</reference>
<gene>
    <name evidence="2" type="ORF">KQP761_LOCUS1107</name>
</gene>
<evidence type="ECO:0000313" key="2">
    <source>
        <dbReference type="EMBL" id="CAF1227125.1"/>
    </source>
</evidence>
<organism evidence="2 3">
    <name type="scientific">Rotaria magnacalcarata</name>
    <dbReference type="NCBI Taxonomy" id="392030"/>
    <lineage>
        <taxon>Eukaryota</taxon>
        <taxon>Metazoa</taxon>
        <taxon>Spiralia</taxon>
        <taxon>Gnathifera</taxon>
        <taxon>Rotifera</taxon>
        <taxon>Eurotatoria</taxon>
        <taxon>Bdelloidea</taxon>
        <taxon>Philodinida</taxon>
        <taxon>Philodinidae</taxon>
        <taxon>Rotaria</taxon>
    </lineage>
</organism>